<reference evidence="2" key="1">
    <citation type="journal article" date="2020" name="Stud. Mycol.">
        <title>101 Dothideomycetes genomes: a test case for predicting lifestyles and emergence of pathogens.</title>
        <authorList>
            <person name="Haridas S."/>
            <person name="Albert R."/>
            <person name="Binder M."/>
            <person name="Bloem J."/>
            <person name="Labutti K."/>
            <person name="Salamov A."/>
            <person name="Andreopoulos B."/>
            <person name="Baker S."/>
            <person name="Barry K."/>
            <person name="Bills G."/>
            <person name="Bluhm B."/>
            <person name="Cannon C."/>
            <person name="Castanera R."/>
            <person name="Culley D."/>
            <person name="Daum C."/>
            <person name="Ezra D."/>
            <person name="Gonzalez J."/>
            <person name="Henrissat B."/>
            <person name="Kuo A."/>
            <person name="Liang C."/>
            <person name="Lipzen A."/>
            <person name="Lutzoni F."/>
            <person name="Magnuson J."/>
            <person name="Mondo S."/>
            <person name="Nolan M."/>
            <person name="Ohm R."/>
            <person name="Pangilinan J."/>
            <person name="Park H.-J."/>
            <person name="Ramirez L."/>
            <person name="Alfaro M."/>
            <person name="Sun H."/>
            <person name="Tritt A."/>
            <person name="Yoshinaga Y."/>
            <person name="Zwiers L.-H."/>
            <person name="Turgeon B."/>
            <person name="Goodwin S."/>
            <person name="Spatafora J."/>
            <person name="Crous P."/>
            <person name="Grigoriev I."/>
        </authorList>
    </citation>
    <scope>NUCLEOTIDE SEQUENCE</scope>
    <source>
        <strain evidence="2">CBS 119687</strain>
    </source>
</reference>
<dbReference type="Proteomes" id="UP000799771">
    <property type="component" value="Unassembled WGS sequence"/>
</dbReference>
<evidence type="ECO:0000313" key="2">
    <source>
        <dbReference type="EMBL" id="KAF2126186.1"/>
    </source>
</evidence>
<dbReference type="RefSeq" id="XP_033520578.1">
    <property type="nucleotide sequence ID" value="XM_033670795.1"/>
</dbReference>
<evidence type="ECO:0000256" key="1">
    <source>
        <dbReference type="SAM" id="MobiDB-lite"/>
    </source>
</evidence>
<evidence type="ECO:0000313" key="3">
    <source>
        <dbReference type="Proteomes" id="UP000799771"/>
    </source>
</evidence>
<accession>A0A6A6A3Q9</accession>
<sequence>MLREFVELFCKHLLSSARTGRRKPKRAGLRGVERGRARGTGRGVGRERGTGRGRGRGLALTNTAEHGTETPTWTAYAPNSDNRLPPYNPFAPPSAPAFAPPPSNTETTDTTGANCPHERTHFDHAMGYSGIVNPPCCPGYMPFNEI</sequence>
<organism evidence="2 3">
    <name type="scientific">Dothidotthia symphoricarpi CBS 119687</name>
    <dbReference type="NCBI Taxonomy" id="1392245"/>
    <lineage>
        <taxon>Eukaryota</taxon>
        <taxon>Fungi</taxon>
        <taxon>Dikarya</taxon>
        <taxon>Ascomycota</taxon>
        <taxon>Pezizomycotina</taxon>
        <taxon>Dothideomycetes</taxon>
        <taxon>Pleosporomycetidae</taxon>
        <taxon>Pleosporales</taxon>
        <taxon>Dothidotthiaceae</taxon>
        <taxon>Dothidotthia</taxon>
    </lineage>
</organism>
<dbReference type="GeneID" id="54411227"/>
<feature type="compositionally biased region" description="Pro residues" evidence="1">
    <location>
        <begin position="86"/>
        <end position="103"/>
    </location>
</feature>
<keyword evidence="3" id="KW-1185">Reference proteome</keyword>
<feature type="region of interest" description="Disordered" evidence="1">
    <location>
        <begin position="18"/>
        <end position="113"/>
    </location>
</feature>
<feature type="compositionally biased region" description="Basic residues" evidence="1">
    <location>
        <begin position="19"/>
        <end position="28"/>
    </location>
</feature>
<dbReference type="EMBL" id="ML977514">
    <property type="protein sequence ID" value="KAF2126186.1"/>
    <property type="molecule type" value="Genomic_DNA"/>
</dbReference>
<dbReference type="AlphaFoldDB" id="A0A6A6A3Q9"/>
<proteinExistence type="predicted"/>
<name>A0A6A6A3Q9_9PLEO</name>
<gene>
    <name evidence="2" type="ORF">P153DRAFT_388932</name>
</gene>
<feature type="compositionally biased region" description="Polar residues" evidence="1">
    <location>
        <begin position="61"/>
        <end position="82"/>
    </location>
</feature>
<protein>
    <submittedName>
        <fullName evidence="2">Uncharacterized protein</fullName>
    </submittedName>
</protein>